<protein>
    <submittedName>
        <fullName evidence="1">Uncharacterized protein</fullName>
    </submittedName>
</protein>
<dbReference type="Proteomes" id="UP001149813">
    <property type="component" value="Unassembled WGS sequence"/>
</dbReference>
<dbReference type="AlphaFoldDB" id="A0A9W7XQ38"/>
<keyword evidence="2" id="KW-1185">Reference proteome</keyword>
<dbReference type="EMBL" id="JANBOJ010000819">
    <property type="protein sequence ID" value="KAJ1718544.1"/>
    <property type="molecule type" value="Genomic_DNA"/>
</dbReference>
<dbReference type="OrthoDB" id="5592585at2759"/>
<organism evidence="1 2">
    <name type="scientific">Coemansia erecta</name>
    <dbReference type="NCBI Taxonomy" id="147472"/>
    <lineage>
        <taxon>Eukaryota</taxon>
        <taxon>Fungi</taxon>
        <taxon>Fungi incertae sedis</taxon>
        <taxon>Zoopagomycota</taxon>
        <taxon>Kickxellomycotina</taxon>
        <taxon>Kickxellomycetes</taxon>
        <taxon>Kickxellales</taxon>
        <taxon>Kickxellaceae</taxon>
        <taxon>Coemansia</taxon>
    </lineage>
</organism>
<proteinExistence type="predicted"/>
<evidence type="ECO:0000313" key="2">
    <source>
        <dbReference type="Proteomes" id="UP001149813"/>
    </source>
</evidence>
<evidence type="ECO:0000313" key="1">
    <source>
        <dbReference type="EMBL" id="KAJ1718544.1"/>
    </source>
</evidence>
<comment type="caution">
    <text evidence="1">The sequence shown here is derived from an EMBL/GenBank/DDBJ whole genome shotgun (WGS) entry which is preliminary data.</text>
</comment>
<accession>A0A9W7XQ38</accession>
<name>A0A9W7XQ38_9FUNG</name>
<reference evidence="1" key="1">
    <citation type="submission" date="2022-07" db="EMBL/GenBank/DDBJ databases">
        <title>Phylogenomic reconstructions and comparative analyses of Kickxellomycotina fungi.</title>
        <authorList>
            <person name="Reynolds N.K."/>
            <person name="Stajich J.E."/>
            <person name="Barry K."/>
            <person name="Grigoriev I.V."/>
            <person name="Crous P."/>
            <person name="Smith M.E."/>
        </authorList>
    </citation>
    <scope>NUCLEOTIDE SEQUENCE</scope>
    <source>
        <strain evidence="1">NBRC 32514</strain>
    </source>
</reference>
<gene>
    <name evidence="1" type="ORF">LPJ53_006462</name>
</gene>
<sequence>MAGIKHCPAKIKAALDKLHERLFFVDGEFIGPNLTLDDEEMTSKRGLDDAFVADFIGAAAFKRIFGHSPGLPALQSIPTTAQPVDDDRCAFMLLSELQMPTQPPINPGVRPAVIAATVCPQAQPSFNPSVFLAIVAAAGCPQAQPILTSECIGL</sequence>